<comment type="caution">
    <text evidence="1">The sequence shown here is derived from an EMBL/GenBank/DDBJ whole genome shotgun (WGS) entry which is preliminary data.</text>
</comment>
<sequence>MTNTSSEVTATERFFEASGPMATSLLKCNAHRYRECLMSDRGAVTMWLSSGEVEHIAGTRYLDIERLRGEENEGAVEVIYLGVVLRSYPAGTWKRWESVETVDPFTV</sequence>
<dbReference type="EMBL" id="LZSF01000086">
    <property type="protein sequence ID" value="OBA89341.1"/>
    <property type="molecule type" value="Genomic_DNA"/>
</dbReference>
<protein>
    <submittedName>
        <fullName evidence="1">Uncharacterized protein</fullName>
    </submittedName>
</protein>
<evidence type="ECO:0000313" key="1">
    <source>
        <dbReference type="EMBL" id="OBA89341.1"/>
    </source>
</evidence>
<dbReference type="RefSeq" id="WP_061006116.1">
    <property type="nucleotide sequence ID" value="NZ_LSKA01000451.1"/>
</dbReference>
<accession>A0A1A0MWA4</accession>
<dbReference type="OrthoDB" id="4774915at2"/>
<organism evidence="1 2">
    <name type="scientific">Mycolicibacterium mucogenicum</name>
    <name type="common">Mycobacterium mucogenicum</name>
    <dbReference type="NCBI Taxonomy" id="56689"/>
    <lineage>
        <taxon>Bacteria</taxon>
        <taxon>Bacillati</taxon>
        <taxon>Actinomycetota</taxon>
        <taxon>Actinomycetes</taxon>
        <taxon>Mycobacteriales</taxon>
        <taxon>Mycobacteriaceae</taxon>
        <taxon>Mycolicibacterium</taxon>
    </lineage>
</organism>
<name>A0A1A0MWA4_MYCMU</name>
<gene>
    <name evidence="1" type="ORF">A5642_15155</name>
</gene>
<reference evidence="1 2" key="1">
    <citation type="submission" date="2016-06" db="EMBL/GenBank/DDBJ databases">
        <authorList>
            <person name="Kjaerup R.B."/>
            <person name="Dalgaard T.S."/>
            <person name="Juul-Madsen H.R."/>
        </authorList>
    </citation>
    <scope>NUCLEOTIDE SEQUENCE [LARGE SCALE GENOMIC DNA]</scope>
    <source>
        <strain evidence="1 2">1199456.5</strain>
    </source>
</reference>
<proteinExistence type="predicted"/>
<dbReference type="Proteomes" id="UP000093962">
    <property type="component" value="Unassembled WGS sequence"/>
</dbReference>
<evidence type="ECO:0000313" key="2">
    <source>
        <dbReference type="Proteomes" id="UP000093962"/>
    </source>
</evidence>
<dbReference type="AlphaFoldDB" id="A0A1A0MWA4"/>